<feature type="signal peptide" evidence="1">
    <location>
        <begin position="1"/>
        <end position="27"/>
    </location>
</feature>
<evidence type="ECO:0000313" key="2">
    <source>
        <dbReference type="EMBL" id="KAK8235473.1"/>
    </source>
</evidence>
<comment type="caution">
    <text evidence="2">The sequence shown here is derived from an EMBL/GenBank/DDBJ whole genome shotgun (WGS) entry which is preliminary data.</text>
</comment>
<evidence type="ECO:0000256" key="1">
    <source>
        <dbReference type="SAM" id="SignalP"/>
    </source>
</evidence>
<organism evidence="2 3">
    <name type="scientific">Phyllosticta capitalensis</name>
    <dbReference type="NCBI Taxonomy" id="121624"/>
    <lineage>
        <taxon>Eukaryota</taxon>
        <taxon>Fungi</taxon>
        <taxon>Dikarya</taxon>
        <taxon>Ascomycota</taxon>
        <taxon>Pezizomycotina</taxon>
        <taxon>Dothideomycetes</taxon>
        <taxon>Dothideomycetes incertae sedis</taxon>
        <taxon>Botryosphaeriales</taxon>
        <taxon>Phyllostictaceae</taxon>
        <taxon>Phyllosticta</taxon>
    </lineage>
</organism>
<name>A0ABR1YPU2_9PEZI</name>
<dbReference type="EMBL" id="JBBWRZ010000005">
    <property type="protein sequence ID" value="KAK8235473.1"/>
    <property type="molecule type" value="Genomic_DNA"/>
</dbReference>
<accession>A0ABR1YPU2</accession>
<evidence type="ECO:0000313" key="3">
    <source>
        <dbReference type="Proteomes" id="UP001492380"/>
    </source>
</evidence>
<protein>
    <recommendedName>
        <fullName evidence="4">Secreted protein</fullName>
    </recommendedName>
</protein>
<sequence>MGGQLGNGRRPASFLSVGLVCKGLVWSAVEVPSEPCSVSVSLSSPCASPRRAKLGLFQEGCRVFFHDSGALGGQPGACRLLLERPGRDAGMVGKREKRRKIEFCATCAPCTVYWSDVSKHLETMRKRRARCR</sequence>
<evidence type="ECO:0008006" key="4">
    <source>
        <dbReference type="Google" id="ProtNLM"/>
    </source>
</evidence>
<keyword evidence="3" id="KW-1185">Reference proteome</keyword>
<keyword evidence="1" id="KW-0732">Signal</keyword>
<proteinExistence type="predicted"/>
<dbReference type="Proteomes" id="UP001492380">
    <property type="component" value="Unassembled WGS sequence"/>
</dbReference>
<gene>
    <name evidence="2" type="ORF">HDK90DRAFT_246988</name>
</gene>
<feature type="chain" id="PRO_5046505248" description="Secreted protein" evidence="1">
    <location>
        <begin position="28"/>
        <end position="132"/>
    </location>
</feature>
<reference evidence="2 3" key="1">
    <citation type="submission" date="2024-04" db="EMBL/GenBank/DDBJ databases">
        <title>Phyllosticta paracitricarpa is synonymous to the EU quarantine fungus P. citricarpa based on phylogenomic analyses.</title>
        <authorList>
            <consortium name="Lawrence Berkeley National Laboratory"/>
            <person name="Van Ingen-Buijs V.A."/>
            <person name="Van Westerhoven A.C."/>
            <person name="Haridas S."/>
            <person name="Skiadas P."/>
            <person name="Martin F."/>
            <person name="Groenewald J.Z."/>
            <person name="Crous P.W."/>
            <person name="Seidl M.F."/>
        </authorList>
    </citation>
    <scope>NUCLEOTIDE SEQUENCE [LARGE SCALE GENOMIC DNA]</scope>
    <source>
        <strain evidence="2 3">CBS 123374</strain>
    </source>
</reference>